<keyword evidence="2" id="KW-0762">Sugar transport</keyword>
<dbReference type="InterPro" id="IPR003188">
    <property type="entry name" value="PTS_IIA_lac/cel"/>
</dbReference>
<keyword evidence="4" id="KW-0598">Phosphotransferase system</keyword>
<dbReference type="EMBL" id="FWFD01000004">
    <property type="protein sequence ID" value="SLM84844.1"/>
    <property type="molecule type" value="Genomic_DNA"/>
</dbReference>
<evidence type="ECO:0000256" key="3">
    <source>
        <dbReference type="ARBA" id="ARBA00022679"/>
    </source>
</evidence>
<evidence type="ECO:0000256" key="1">
    <source>
        <dbReference type="ARBA" id="ARBA00022448"/>
    </source>
</evidence>
<evidence type="ECO:0000256" key="7">
    <source>
        <dbReference type="PROSITE-ProRule" id="PRU00418"/>
    </source>
</evidence>
<feature type="binding site" evidence="6">
    <location>
        <position position="85"/>
    </location>
    <ligand>
        <name>Mg(2+)</name>
        <dbReference type="ChEBI" id="CHEBI:18420"/>
        <note>ligand shared between all trimeric partners</note>
    </ligand>
</feature>
<keyword evidence="6" id="KW-0460">Magnesium</keyword>
<evidence type="ECO:0000256" key="6">
    <source>
        <dbReference type="PIRSR" id="PIRSR000699-2"/>
    </source>
</evidence>
<dbReference type="PANTHER" id="PTHR34382">
    <property type="entry name" value="PTS SYSTEM N,N'-DIACETYLCHITOBIOSE-SPECIFIC EIIA COMPONENT"/>
    <property type="match status" value="1"/>
</dbReference>
<accession>A0A1X6WKJ7</accession>
<dbReference type="AlphaFoldDB" id="A0A1X6WKJ7"/>
<name>A0A1X6WKJ7_9ENTE</name>
<dbReference type="RefSeq" id="WP_086950492.1">
    <property type="nucleotide sequence ID" value="NZ_FWFD01000004.1"/>
</dbReference>
<evidence type="ECO:0000313" key="9">
    <source>
        <dbReference type="Proteomes" id="UP000195918"/>
    </source>
</evidence>
<dbReference type="OrthoDB" id="350602at2"/>
<evidence type="ECO:0000256" key="4">
    <source>
        <dbReference type="ARBA" id="ARBA00022683"/>
    </source>
</evidence>
<dbReference type="NCBIfam" id="NF007156">
    <property type="entry name" value="PRK09591.1"/>
    <property type="match status" value="1"/>
</dbReference>
<keyword evidence="9" id="KW-1185">Reference proteome</keyword>
<evidence type="ECO:0000256" key="5">
    <source>
        <dbReference type="PIRSR" id="PIRSR000699-1"/>
    </source>
</evidence>
<dbReference type="GO" id="GO:0009401">
    <property type="term" value="P:phosphoenolpyruvate-dependent sugar phosphotransferase system"/>
    <property type="evidence" value="ECO:0007669"/>
    <property type="project" value="UniProtKB-KW"/>
</dbReference>
<feature type="modified residue" description="Phosphohistidine; by HPr" evidence="7">
    <location>
        <position position="82"/>
    </location>
</feature>
<feature type="active site" description="Tele-phosphohistidine intermediate" evidence="5">
    <location>
        <position position="82"/>
    </location>
</feature>
<dbReference type="Proteomes" id="UP000195918">
    <property type="component" value="Unassembled WGS sequence"/>
</dbReference>
<dbReference type="InterPro" id="IPR036542">
    <property type="entry name" value="PTS_IIA_lac/cel_sf"/>
</dbReference>
<organism evidence="8 9">
    <name type="scientific">Vagococcus fluvialis bH819</name>
    <dbReference type="NCBI Taxonomy" id="1255619"/>
    <lineage>
        <taxon>Bacteria</taxon>
        <taxon>Bacillati</taxon>
        <taxon>Bacillota</taxon>
        <taxon>Bacilli</taxon>
        <taxon>Lactobacillales</taxon>
        <taxon>Enterococcaceae</taxon>
        <taxon>Vagococcus</taxon>
    </lineage>
</organism>
<dbReference type="Pfam" id="PF02255">
    <property type="entry name" value="PTS_IIA"/>
    <property type="match status" value="1"/>
</dbReference>
<dbReference type="CDD" id="cd00215">
    <property type="entry name" value="PTS_IIA_lac"/>
    <property type="match status" value="1"/>
</dbReference>
<dbReference type="PROSITE" id="PS51095">
    <property type="entry name" value="PTS_EIIA_TYPE_3"/>
    <property type="match status" value="1"/>
</dbReference>
<evidence type="ECO:0000313" key="8">
    <source>
        <dbReference type="EMBL" id="SLM84844.1"/>
    </source>
</evidence>
<keyword evidence="6" id="KW-0479">Metal-binding</keyword>
<proteinExistence type="predicted"/>
<dbReference type="Gene3D" id="1.20.58.80">
    <property type="entry name" value="Phosphotransferase system, lactose/cellobiose-type IIA subunit"/>
    <property type="match status" value="1"/>
</dbReference>
<dbReference type="PIRSF" id="PIRSF000699">
    <property type="entry name" value="PTS_IILac_III"/>
    <property type="match status" value="1"/>
</dbReference>
<comment type="cofactor">
    <cofactor evidence="6">
        <name>Mg(2+)</name>
        <dbReference type="ChEBI" id="CHEBI:18420"/>
    </cofactor>
    <text evidence="6">Binds 1 Mg(2+) ion per trimer.</text>
</comment>
<sequence length="108" mass="12248">MEGITTSEELQVTAFEIILNSGNARTLIHEAFASMRKKDFETADQKLTGANDSILIAHQSQTKLLKEYAGGKKIEMEIIMVHAQDHLMTTMTLLEVAKEMEFLYQERT</sequence>
<reference evidence="9" key="1">
    <citation type="submission" date="2017-02" db="EMBL/GenBank/DDBJ databases">
        <authorList>
            <person name="Dridi B."/>
        </authorList>
    </citation>
    <scope>NUCLEOTIDE SEQUENCE [LARGE SCALE GENOMIC DNA]</scope>
    <source>
        <strain evidence="9">bH819</strain>
    </source>
</reference>
<keyword evidence="1" id="KW-0813">Transport</keyword>
<keyword evidence="3 8" id="KW-0808">Transferase</keyword>
<dbReference type="SUPFAM" id="SSF46973">
    <property type="entry name" value="Enzyme IIa from lactose specific PTS, IIa-lac"/>
    <property type="match status" value="1"/>
</dbReference>
<protein>
    <submittedName>
        <fullName evidence="8">PTS system, cellobiose-specific IIA component</fullName>
        <ecNumber evidence="8">2.7.1.191</ecNumber>
    </submittedName>
</protein>
<dbReference type="GO" id="GO:0016740">
    <property type="term" value="F:transferase activity"/>
    <property type="evidence" value="ECO:0007669"/>
    <property type="project" value="UniProtKB-KW"/>
</dbReference>
<evidence type="ECO:0000256" key="2">
    <source>
        <dbReference type="ARBA" id="ARBA00022597"/>
    </source>
</evidence>
<dbReference type="EC" id="2.7.1.191" evidence="8"/>
<gene>
    <name evidence="8" type="ORF">FM121_02035</name>
</gene>
<dbReference type="GO" id="GO:0046872">
    <property type="term" value="F:metal ion binding"/>
    <property type="evidence" value="ECO:0007669"/>
    <property type="project" value="UniProtKB-KW"/>
</dbReference>
<dbReference type="PANTHER" id="PTHR34382:SF7">
    <property type="entry name" value="PTS SYSTEM N,N'-DIACETYLCHITOBIOSE-SPECIFIC EIIA COMPONENT"/>
    <property type="match status" value="1"/>
</dbReference>